<evidence type="ECO:0000313" key="1">
    <source>
        <dbReference type="EMBL" id="GFD41156.1"/>
    </source>
</evidence>
<protein>
    <submittedName>
        <fullName evidence="1">Uncharacterized protein</fullName>
    </submittedName>
</protein>
<dbReference type="EMBL" id="BKCJ011546941">
    <property type="protein sequence ID" value="GFD41156.1"/>
    <property type="molecule type" value="Genomic_DNA"/>
</dbReference>
<proteinExistence type="predicted"/>
<feature type="non-terminal residue" evidence="1">
    <location>
        <position position="82"/>
    </location>
</feature>
<accession>A0A699W637</accession>
<reference evidence="1" key="1">
    <citation type="journal article" date="2019" name="Sci. Rep.">
        <title>Draft genome of Tanacetum cinerariifolium, the natural source of mosquito coil.</title>
        <authorList>
            <person name="Yamashiro T."/>
            <person name="Shiraishi A."/>
            <person name="Satake H."/>
            <person name="Nakayama K."/>
        </authorList>
    </citation>
    <scope>NUCLEOTIDE SEQUENCE</scope>
</reference>
<gene>
    <name evidence="1" type="ORF">Tci_913125</name>
</gene>
<sequence>KPPAGLAAAVDELSPTSYLGPKAISNFFRGGTGAGIEILAVVRYAGCGGSVAANSFVLNGSVSSADGAWSAAVGATTTESEG</sequence>
<comment type="caution">
    <text evidence="1">The sequence shown here is derived from an EMBL/GenBank/DDBJ whole genome shotgun (WGS) entry which is preliminary data.</text>
</comment>
<feature type="non-terminal residue" evidence="1">
    <location>
        <position position="1"/>
    </location>
</feature>
<organism evidence="1">
    <name type="scientific">Tanacetum cinerariifolium</name>
    <name type="common">Dalmatian daisy</name>
    <name type="synonym">Chrysanthemum cinerariifolium</name>
    <dbReference type="NCBI Taxonomy" id="118510"/>
    <lineage>
        <taxon>Eukaryota</taxon>
        <taxon>Viridiplantae</taxon>
        <taxon>Streptophyta</taxon>
        <taxon>Embryophyta</taxon>
        <taxon>Tracheophyta</taxon>
        <taxon>Spermatophyta</taxon>
        <taxon>Magnoliopsida</taxon>
        <taxon>eudicotyledons</taxon>
        <taxon>Gunneridae</taxon>
        <taxon>Pentapetalae</taxon>
        <taxon>asterids</taxon>
        <taxon>campanulids</taxon>
        <taxon>Asterales</taxon>
        <taxon>Asteraceae</taxon>
        <taxon>Asteroideae</taxon>
        <taxon>Anthemideae</taxon>
        <taxon>Anthemidinae</taxon>
        <taxon>Tanacetum</taxon>
    </lineage>
</organism>
<dbReference type="AlphaFoldDB" id="A0A699W637"/>
<name>A0A699W637_TANCI</name>